<evidence type="ECO:0000313" key="1">
    <source>
        <dbReference type="EMBL" id="JAH59248.1"/>
    </source>
</evidence>
<dbReference type="AlphaFoldDB" id="A0A0E9U2T7"/>
<dbReference type="EMBL" id="GBXM01049329">
    <property type="protein sequence ID" value="JAH59248.1"/>
    <property type="molecule type" value="Transcribed_RNA"/>
</dbReference>
<reference evidence="1" key="1">
    <citation type="submission" date="2014-11" db="EMBL/GenBank/DDBJ databases">
        <authorList>
            <person name="Amaro Gonzalez C."/>
        </authorList>
    </citation>
    <scope>NUCLEOTIDE SEQUENCE</scope>
</reference>
<accession>A0A0E9U2T7</accession>
<name>A0A0E9U2T7_ANGAN</name>
<proteinExistence type="predicted"/>
<sequence>MFFIVIDYRKQNFNDDSVPSLLL</sequence>
<protein>
    <submittedName>
        <fullName evidence="1">Uncharacterized protein</fullName>
    </submittedName>
</protein>
<organism evidence="1">
    <name type="scientific">Anguilla anguilla</name>
    <name type="common">European freshwater eel</name>
    <name type="synonym">Muraena anguilla</name>
    <dbReference type="NCBI Taxonomy" id="7936"/>
    <lineage>
        <taxon>Eukaryota</taxon>
        <taxon>Metazoa</taxon>
        <taxon>Chordata</taxon>
        <taxon>Craniata</taxon>
        <taxon>Vertebrata</taxon>
        <taxon>Euteleostomi</taxon>
        <taxon>Actinopterygii</taxon>
        <taxon>Neopterygii</taxon>
        <taxon>Teleostei</taxon>
        <taxon>Anguilliformes</taxon>
        <taxon>Anguillidae</taxon>
        <taxon>Anguilla</taxon>
    </lineage>
</organism>
<reference evidence="1" key="2">
    <citation type="journal article" date="2015" name="Fish Shellfish Immunol.">
        <title>Early steps in the European eel (Anguilla anguilla)-Vibrio vulnificus interaction in the gills: Role of the RtxA13 toxin.</title>
        <authorList>
            <person name="Callol A."/>
            <person name="Pajuelo D."/>
            <person name="Ebbesson L."/>
            <person name="Teles M."/>
            <person name="MacKenzie S."/>
            <person name="Amaro C."/>
        </authorList>
    </citation>
    <scope>NUCLEOTIDE SEQUENCE</scope>
</reference>